<dbReference type="PANTHER" id="PTHR43625">
    <property type="entry name" value="AFLATOXIN B1 ALDEHYDE REDUCTASE"/>
    <property type="match status" value="1"/>
</dbReference>
<accession>D4H0T0</accession>
<dbReference type="GO" id="GO:0005737">
    <property type="term" value="C:cytoplasm"/>
    <property type="evidence" value="ECO:0007669"/>
    <property type="project" value="TreeGrafter"/>
</dbReference>
<dbReference type="eggNOG" id="COG0667">
    <property type="taxonomic scope" value="Bacteria"/>
</dbReference>
<dbReference type="GO" id="GO:0016491">
    <property type="term" value="F:oxidoreductase activity"/>
    <property type="evidence" value="ECO:0007669"/>
    <property type="project" value="UniProtKB-KW"/>
</dbReference>
<dbReference type="CDD" id="cd19076">
    <property type="entry name" value="AKR_AKR13A_13D"/>
    <property type="match status" value="1"/>
</dbReference>
<dbReference type="EMBL" id="CP001968">
    <property type="protein sequence ID" value="ADD68593.1"/>
    <property type="molecule type" value="Genomic_DNA"/>
</dbReference>
<dbReference type="KEGG" id="dap:Dacet_1829"/>
<dbReference type="FunCoup" id="D4H0T0">
    <property type="interactions" value="387"/>
</dbReference>
<dbReference type="InterPro" id="IPR036812">
    <property type="entry name" value="NAD(P)_OxRdtase_dom_sf"/>
</dbReference>
<keyword evidence="1" id="KW-0560">Oxidoreductase</keyword>
<dbReference type="PANTHER" id="PTHR43625:SF40">
    <property type="entry name" value="ALDO-KETO REDUCTASE YAKC [NADP(+)]"/>
    <property type="match status" value="1"/>
</dbReference>
<dbReference type="SUPFAM" id="SSF51430">
    <property type="entry name" value="NAD(P)-linked oxidoreductase"/>
    <property type="match status" value="1"/>
</dbReference>
<feature type="domain" description="NADP-dependent oxidoreductase" evidence="2">
    <location>
        <begin position="15"/>
        <end position="308"/>
    </location>
</feature>
<dbReference type="Gene3D" id="3.20.20.100">
    <property type="entry name" value="NADP-dependent oxidoreductase domain"/>
    <property type="match status" value="1"/>
</dbReference>
<dbReference type="Proteomes" id="UP000002012">
    <property type="component" value="Chromosome"/>
</dbReference>
<dbReference type="STRING" id="522772.Dacet_1829"/>
<dbReference type="InterPro" id="IPR050791">
    <property type="entry name" value="Aldo-Keto_reductase"/>
</dbReference>
<evidence type="ECO:0000256" key="1">
    <source>
        <dbReference type="ARBA" id="ARBA00023002"/>
    </source>
</evidence>
<keyword evidence="4" id="KW-1185">Reference proteome</keyword>
<dbReference type="InterPro" id="IPR020471">
    <property type="entry name" value="AKR"/>
</dbReference>
<dbReference type="PRINTS" id="PR00069">
    <property type="entry name" value="ALDKETRDTASE"/>
</dbReference>
<dbReference type="Pfam" id="PF00248">
    <property type="entry name" value="Aldo_ket_red"/>
    <property type="match status" value="1"/>
</dbReference>
<dbReference type="AlphaFoldDB" id="D4H0T0"/>
<proteinExistence type="predicted"/>
<evidence type="ECO:0000313" key="3">
    <source>
        <dbReference type="EMBL" id="ADD68593.1"/>
    </source>
</evidence>
<evidence type="ECO:0000259" key="2">
    <source>
        <dbReference type="Pfam" id="PF00248"/>
    </source>
</evidence>
<dbReference type="OrthoDB" id="9773828at2"/>
<name>D4H0T0_DENA2</name>
<evidence type="ECO:0000313" key="4">
    <source>
        <dbReference type="Proteomes" id="UP000002012"/>
    </source>
</evidence>
<gene>
    <name evidence="3" type="ordered locus">Dacet_1829</name>
</gene>
<protein>
    <submittedName>
        <fullName evidence="3">Aldo/keto reductase</fullName>
    </submittedName>
</protein>
<dbReference type="InParanoid" id="D4H0T0"/>
<dbReference type="HOGENOM" id="CLU_023205_2_1_0"/>
<sequence length="328" mass="36786">MNIREMGKQGLKSSRIGLGCMGMSDFYGERNDVESIKVIHEALEKGITLLDTADMYGIGDNEELVGKAIKAKRNKVVLATKFAIVRQKGETARNINCSPEYVKQACEASLKRLNTDNIDLYYMHRKDPKVEIEETVGAMAELVKEGKVRYLGLSEVNAQTLRRAHAVHPITALQTEYSLWTRDVEGEILDTCRELGIALVAYSPLGRGFLTGALTSKDDLAGGDYRHFNPRFAEENFQTNMAMVEEMRIYAKNLGHIPAQIAIAWVLAKGDDIFPIPGTKRLKYLNDNIKAADIKLTKEQVEKLENIIDTKKVKGLRYPAEFMNTVDL</sequence>
<dbReference type="PaxDb" id="522772-Dacet_1829"/>
<dbReference type="RefSeq" id="WP_013011103.1">
    <property type="nucleotide sequence ID" value="NC_013943.1"/>
</dbReference>
<dbReference type="InterPro" id="IPR023210">
    <property type="entry name" value="NADP_OxRdtase_dom"/>
</dbReference>
<reference evidence="3 4" key="1">
    <citation type="journal article" date="2010" name="Stand. Genomic Sci.">
        <title>Complete genome sequence of Denitrovibrio acetiphilus type strain (N2460).</title>
        <authorList>
            <person name="Kiss H."/>
            <person name="Lang E."/>
            <person name="Lapidus A."/>
            <person name="Copeland A."/>
            <person name="Nolan M."/>
            <person name="Glavina Del Rio T."/>
            <person name="Chen F."/>
            <person name="Lucas S."/>
            <person name="Tice H."/>
            <person name="Cheng J.F."/>
            <person name="Han C."/>
            <person name="Goodwin L."/>
            <person name="Pitluck S."/>
            <person name="Liolios K."/>
            <person name="Pati A."/>
            <person name="Ivanova N."/>
            <person name="Mavromatis K."/>
            <person name="Chen A."/>
            <person name="Palaniappan K."/>
            <person name="Land M."/>
            <person name="Hauser L."/>
            <person name="Chang Y.J."/>
            <person name="Jeffries C.D."/>
            <person name="Detter J.C."/>
            <person name="Brettin T."/>
            <person name="Spring S."/>
            <person name="Rohde M."/>
            <person name="Goker M."/>
            <person name="Woyke T."/>
            <person name="Bristow J."/>
            <person name="Eisen J.A."/>
            <person name="Markowitz V."/>
            <person name="Hugenholtz P."/>
            <person name="Kyrpides N.C."/>
            <person name="Klenk H.P."/>
        </authorList>
    </citation>
    <scope>NUCLEOTIDE SEQUENCE [LARGE SCALE GENOMIC DNA]</scope>
    <source>
        <strain evidence="4">DSM 12809 / NBRC 114555 / N2460</strain>
    </source>
</reference>
<organism evidence="3 4">
    <name type="scientific">Denitrovibrio acetiphilus (strain DSM 12809 / NBRC 114555 / N2460)</name>
    <dbReference type="NCBI Taxonomy" id="522772"/>
    <lineage>
        <taxon>Bacteria</taxon>
        <taxon>Pseudomonadati</taxon>
        <taxon>Deferribacterota</taxon>
        <taxon>Deferribacteres</taxon>
        <taxon>Deferribacterales</taxon>
        <taxon>Geovibrionaceae</taxon>
        <taxon>Denitrovibrio</taxon>
    </lineage>
</organism>